<name>A0ABQ9JU16_9CUCU</name>
<dbReference type="EMBL" id="JAPWTJ010000234">
    <property type="protein sequence ID" value="KAJ8980780.1"/>
    <property type="molecule type" value="Genomic_DNA"/>
</dbReference>
<gene>
    <name evidence="1" type="ORF">NQ317_013405</name>
</gene>
<protein>
    <submittedName>
        <fullName evidence="1">Uncharacterized protein</fullName>
    </submittedName>
</protein>
<evidence type="ECO:0000313" key="1">
    <source>
        <dbReference type="EMBL" id="KAJ8980780.1"/>
    </source>
</evidence>
<sequence length="121" mass="13564">MRTLVSVCFCKQIKISKKPGTQIASKDLPTAFFKRNAYLSIRTAESTSLARAMNFNEENIGTTSSYKIFIMWTKQVVPLYKKPTKVLAKKGVKQVGSITFQERGCFVYLAVNAVEVASLRC</sequence>
<dbReference type="Proteomes" id="UP001162164">
    <property type="component" value="Unassembled WGS sequence"/>
</dbReference>
<evidence type="ECO:0000313" key="2">
    <source>
        <dbReference type="Proteomes" id="UP001162164"/>
    </source>
</evidence>
<keyword evidence="2" id="KW-1185">Reference proteome</keyword>
<comment type="caution">
    <text evidence="1">The sequence shown here is derived from an EMBL/GenBank/DDBJ whole genome shotgun (WGS) entry which is preliminary data.</text>
</comment>
<proteinExistence type="predicted"/>
<organism evidence="1 2">
    <name type="scientific">Molorchus minor</name>
    <dbReference type="NCBI Taxonomy" id="1323400"/>
    <lineage>
        <taxon>Eukaryota</taxon>
        <taxon>Metazoa</taxon>
        <taxon>Ecdysozoa</taxon>
        <taxon>Arthropoda</taxon>
        <taxon>Hexapoda</taxon>
        <taxon>Insecta</taxon>
        <taxon>Pterygota</taxon>
        <taxon>Neoptera</taxon>
        <taxon>Endopterygota</taxon>
        <taxon>Coleoptera</taxon>
        <taxon>Polyphaga</taxon>
        <taxon>Cucujiformia</taxon>
        <taxon>Chrysomeloidea</taxon>
        <taxon>Cerambycidae</taxon>
        <taxon>Lamiinae</taxon>
        <taxon>Monochamini</taxon>
        <taxon>Molorchus</taxon>
    </lineage>
</organism>
<accession>A0ABQ9JU16</accession>
<reference evidence="1" key="1">
    <citation type="journal article" date="2023" name="Insect Mol. Biol.">
        <title>Genome sequencing provides insights into the evolution of gene families encoding plant cell wall-degrading enzymes in longhorned beetles.</title>
        <authorList>
            <person name="Shin N.R."/>
            <person name="Okamura Y."/>
            <person name="Kirsch R."/>
            <person name="Pauchet Y."/>
        </authorList>
    </citation>
    <scope>NUCLEOTIDE SEQUENCE</scope>
    <source>
        <strain evidence="1">MMC_N1</strain>
    </source>
</reference>